<name>A0A5C4RT60_9GAMM</name>
<accession>A0A5C4RT60</accession>
<sequence>MRRILPTLLLVLLPAPAFGARWGDPEVAGLVTDRALDEISGLAASRAHPGHYWAINDSGNSAELQLMDERGQHRASVPVTGAANIDWEDLSSFELDGRHYLLIADTGDNGGIRQDLVLHVLEEPTDLTRPVAVAWSLTFRWPDGPRDCEAAAVDPARGEVLLISKKRVPPELFRIPLRPGEDQAVAEHLGNLPGIEQPDAGDLRRSPIYGRYRAQVTGAALSPNGRVLAVLNYRSVHFLVRPRDGDWTPALRDKPSHLTLPWMPQAEAIAFSPDGLSLTIGSEQLPSPFLRYRVEP</sequence>
<feature type="signal peptide" evidence="1">
    <location>
        <begin position="1"/>
        <end position="19"/>
    </location>
</feature>
<reference evidence="2 3" key="1">
    <citation type="submission" date="2019-03" db="EMBL/GenBank/DDBJ databases">
        <title>Arenimonas daejeonensis sp. nov., isolated from compost.</title>
        <authorList>
            <person name="Jeon C.O."/>
        </authorList>
    </citation>
    <scope>NUCLEOTIDE SEQUENCE [LARGE SCALE GENOMIC DNA]</scope>
    <source>
        <strain evidence="2 3">R29</strain>
    </source>
</reference>
<proteinExistence type="predicted"/>
<dbReference type="RefSeq" id="WP_139444769.1">
    <property type="nucleotide sequence ID" value="NZ_SMDR01000001.1"/>
</dbReference>
<evidence type="ECO:0000256" key="1">
    <source>
        <dbReference type="SAM" id="SignalP"/>
    </source>
</evidence>
<protein>
    <recommendedName>
        <fullName evidence="4">Esterase-like activity of phytase family protein</fullName>
    </recommendedName>
</protein>
<evidence type="ECO:0000313" key="2">
    <source>
        <dbReference type="EMBL" id="TNJ34360.1"/>
    </source>
</evidence>
<dbReference type="EMBL" id="SMDR01000001">
    <property type="protein sequence ID" value="TNJ34360.1"/>
    <property type="molecule type" value="Genomic_DNA"/>
</dbReference>
<dbReference type="AlphaFoldDB" id="A0A5C4RT60"/>
<comment type="caution">
    <text evidence="2">The sequence shown here is derived from an EMBL/GenBank/DDBJ whole genome shotgun (WGS) entry which is preliminary data.</text>
</comment>
<gene>
    <name evidence="2" type="ORF">E1B00_00780</name>
</gene>
<keyword evidence="1" id="KW-0732">Signal</keyword>
<evidence type="ECO:0000313" key="3">
    <source>
        <dbReference type="Proteomes" id="UP000305760"/>
    </source>
</evidence>
<dbReference type="Proteomes" id="UP000305760">
    <property type="component" value="Unassembled WGS sequence"/>
</dbReference>
<organism evidence="2 3">
    <name type="scientific">Arenimonas terrae</name>
    <dbReference type="NCBI Taxonomy" id="2546226"/>
    <lineage>
        <taxon>Bacteria</taxon>
        <taxon>Pseudomonadati</taxon>
        <taxon>Pseudomonadota</taxon>
        <taxon>Gammaproteobacteria</taxon>
        <taxon>Lysobacterales</taxon>
        <taxon>Lysobacteraceae</taxon>
        <taxon>Arenimonas</taxon>
    </lineage>
</organism>
<keyword evidence="3" id="KW-1185">Reference proteome</keyword>
<evidence type="ECO:0008006" key="4">
    <source>
        <dbReference type="Google" id="ProtNLM"/>
    </source>
</evidence>
<feature type="chain" id="PRO_5023019849" description="Esterase-like activity of phytase family protein" evidence="1">
    <location>
        <begin position="20"/>
        <end position="296"/>
    </location>
</feature>
<dbReference type="SUPFAM" id="SSF63829">
    <property type="entry name" value="Calcium-dependent phosphotriesterase"/>
    <property type="match status" value="1"/>
</dbReference>
<dbReference type="OrthoDB" id="9798438at2"/>